<dbReference type="EC" id="3.4.21.-" evidence="6"/>
<dbReference type="PANTHER" id="PTHR42987:SF7">
    <property type="entry name" value="SIGNAL PEPTIDE PEPTIDASE SPPA-RELATED"/>
    <property type="match status" value="1"/>
</dbReference>
<dbReference type="InterPro" id="IPR047272">
    <property type="entry name" value="S49_SppA_C"/>
</dbReference>
<evidence type="ECO:0000313" key="6">
    <source>
        <dbReference type="EMBL" id="VFU17429.1"/>
    </source>
</evidence>
<dbReference type="GO" id="GO:0008236">
    <property type="term" value="F:serine-type peptidase activity"/>
    <property type="evidence" value="ECO:0007669"/>
    <property type="project" value="UniProtKB-KW"/>
</dbReference>
<keyword evidence="3 6" id="KW-0378">Hydrolase</keyword>
<dbReference type="EMBL" id="CAADRM010000132">
    <property type="protein sequence ID" value="VFU17429.1"/>
    <property type="molecule type" value="Genomic_DNA"/>
</dbReference>
<dbReference type="PANTHER" id="PTHR42987">
    <property type="entry name" value="PEPTIDASE S49"/>
    <property type="match status" value="1"/>
</dbReference>
<dbReference type="NCBIfam" id="TIGR00706">
    <property type="entry name" value="SppA_dom"/>
    <property type="match status" value="1"/>
</dbReference>
<name>A0A485MAF1_9ZZZZ</name>
<accession>A0A485MAF1</accession>
<dbReference type="InterPro" id="IPR002142">
    <property type="entry name" value="Peptidase_S49"/>
</dbReference>
<dbReference type="AlphaFoldDB" id="A0A485MAF1"/>
<sequence>MKKRTKLILIAILLLVVLPLGISTLRKASTPAVGIVRIEGPIADSLKYLDIIREFEEDDRVRAVILRIDSPGGRVGPSQEIYEAVLRLKESKPVLASMSSAGASGAYYIACAADSIYALSGTMTGSIGVIMEFFDVSGGLQRLGVAAESITGGELKDAGSMFRPMTESERRYFEEMARDVHEQFKDAVAAGRGMSRQEVDGYADGRVLTGRQALSAGLIDRLGGLDAVIEEARKRAGIEGKPRIVWRQPREGMLESIRHLIGSLSPAGFSEAALRRPPESYRFEYSIQ</sequence>
<dbReference type="CDD" id="cd07023">
    <property type="entry name" value="S49_Sppa_N_C"/>
    <property type="match status" value="1"/>
</dbReference>
<dbReference type="Gene3D" id="6.20.330.10">
    <property type="match status" value="1"/>
</dbReference>
<dbReference type="GO" id="GO:0006508">
    <property type="term" value="P:proteolysis"/>
    <property type="evidence" value="ECO:0007669"/>
    <property type="project" value="UniProtKB-KW"/>
</dbReference>
<protein>
    <submittedName>
        <fullName evidence="6">Putative signal peptide peptidase SppA</fullName>
        <ecNumber evidence="6">3.4.21.-</ecNumber>
    </submittedName>
</protein>
<proteinExistence type="inferred from homology"/>
<dbReference type="Gene3D" id="3.90.226.10">
    <property type="entry name" value="2-enoyl-CoA Hydratase, Chain A, domain 1"/>
    <property type="match status" value="1"/>
</dbReference>
<evidence type="ECO:0000256" key="4">
    <source>
        <dbReference type="ARBA" id="ARBA00022825"/>
    </source>
</evidence>
<evidence type="ECO:0000259" key="5">
    <source>
        <dbReference type="Pfam" id="PF01343"/>
    </source>
</evidence>
<dbReference type="InterPro" id="IPR004635">
    <property type="entry name" value="Pept_S49_SppA"/>
</dbReference>
<evidence type="ECO:0000256" key="2">
    <source>
        <dbReference type="ARBA" id="ARBA00022670"/>
    </source>
</evidence>
<feature type="domain" description="Peptidase S49" evidence="5">
    <location>
        <begin position="88"/>
        <end position="238"/>
    </location>
</feature>
<dbReference type="InterPro" id="IPR029045">
    <property type="entry name" value="ClpP/crotonase-like_dom_sf"/>
</dbReference>
<dbReference type="Pfam" id="PF01343">
    <property type="entry name" value="Peptidase_S49"/>
    <property type="match status" value="1"/>
</dbReference>
<evidence type="ECO:0000256" key="1">
    <source>
        <dbReference type="ARBA" id="ARBA00008683"/>
    </source>
</evidence>
<gene>
    <name evidence="6" type="primary">sppA</name>
    <name evidence="6" type="ORF">SCFA_660065</name>
</gene>
<comment type="similarity">
    <text evidence="1">Belongs to the peptidase S49 family.</text>
</comment>
<keyword evidence="4" id="KW-0720">Serine protease</keyword>
<keyword evidence="2" id="KW-0645">Protease</keyword>
<reference evidence="6" key="1">
    <citation type="submission" date="2019-03" db="EMBL/GenBank/DDBJ databases">
        <authorList>
            <person name="Hao L."/>
        </authorList>
    </citation>
    <scope>NUCLEOTIDE SEQUENCE</scope>
</reference>
<organism evidence="6">
    <name type="scientific">anaerobic digester metagenome</name>
    <dbReference type="NCBI Taxonomy" id="1263854"/>
    <lineage>
        <taxon>unclassified sequences</taxon>
        <taxon>metagenomes</taxon>
        <taxon>ecological metagenomes</taxon>
    </lineage>
</organism>
<evidence type="ECO:0000256" key="3">
    <source>
        <dbReference type="ARBA" id="ARBA00022801"/>
    </source>
</evidence>
<dbReference type="SUPFAM" id="SSF52096">
    <property type="entry name" value="ClpP/crotonase"/>
    <property type="match status" value="1"/>
</dbReference>